<dbReference type="AlphaFoldDB" id="A0A8H7LAE6"/>
<feature type="compositionally biased region" description="Basic and acidic residues" evidence="4">
    <location>
        <begin position="297"/>
        <end position="306"/>
    </location>
</feature>
<dbReference type="OrthoDB" id="444809at2759"/>
<evidence type="ECO:0000256" key="1">
    <source>
        <dbReference type="ARBA" id="ARBA00004123"/>
    </source>
</evidence>
<feature type="domain" description="Ribosomal RNA-processing protein 14/surfeit locus protein 6 C-terminal" evidence="5">
    <location>
        <begin position="204"/>
        <end position="313"/>
    </location>
</feature>
<evidence type="ECO:0000256" key="4">
    <source>
        <dbReference type="SAM" id="MobiDB-lite"/>
    </source>
</evidence>
<dbReference type="GO" id="GO:0042273">
    <property type="term" value="P:ribosomal large subunit biogenesis"/>
    <property type="evidence" value="ECO:0007669"/>
    <property type="project" value="TreeGrafter"/>
</dbReference>
<dbReference type="GO" id="GO:0005730">
    <property type="term" value="C:nucleolus"/>
    <property type="evidence" value="ECO:0007669"/>
    <property type="project" value="TreeGrafter"/>
</dbReference>
<dbReference type="Proteomes" id="UP000649328">
    <property type="component" value="Unassembled WGS sequence"/>
</dbReference>
<feature type="region of interest" description="Disordered" evidence="4">
    <location>
        <begin position="182"/>
        <end position="352"/>
    </location>
</feature>
<reference evidence="7" key="1">
    <citation type="submission" date="2020-10" db="EMBL/GenBank/DDBJ databases">
        <title>The Whole-Genome Sequence of Metschnikowia persimmonesis, a Novel Endophytic Yeast Species Isolated from Medicinal Plant Diospyros kaki Thumb.</title>
        <authorList>
            <person name="Rahmat E."/>
            <person name="Kang Y."/>
        </authorList>
    </citation>
    <scope>NUCLEOTIDE SEQUENCE</scope>
    <source>
        <strain evidence="7">KIOM G15050</strain>
    </source>
</reference>
<dbReference type="PANTHER" id="PTHR14369:SF0">
    <property type="entry name" value="SURFEIT LOCUS PROTEIN 6"/>
    <property type="match status" value="1"/>
</dbReference>
<evidence type="ECO:0000313" key="7">
    <source>
        <dbReference type="EMBL" id="KAF8002741.1"/>
    </source>
</evidence>
<comment type="similarity">
    <text evidence="2">Belongs to the SURF6 family.</text>
</comment>
<keyword evidence="3" id="KW-0539">Nucleus</keyword>
<dbReference type="InterPro" id="IPR007019">
    <property type="entry name" value="SURF6"/>
</dbReference>
<dbReference type="InterPro" id="IPR029190">
    <property type="entry name" value="Rrp14/SURF6_C"/>
</dbReference>
<feature type="compositionally biased region" description="Basic and acidic residues" evidence="4">
    <location>
        <begin position="45"/>
        <end position="57"/>
    </location>
</feature>
<feature type="compositionally biased region" description="Basic residues" evidence="4">
    <location>
        <begin position="262"/>
        <end position="271"/>
    </location>
</feature>
<dbReference type="InterPro" id="IPR029188">
    <property type="entry name" value="Rrp14_N"/>
</dbReference>
<organism evidence="7 8">
    <name type="scientific">Metschnikowia pulcherrima</name>
    <dbReference type="NCBI Taxonomy" id="27326"/>
    <lineage>
        <taxon>Eukaryota</taxon>
        <taxon>Fungi</taxon>
        <taxon>Dikarya</taxon>
        <taxon>Ascomycota</taxon>
        <taxon>Saccharomycotina</taxon>
        <taxon>Pichiomycetes</taxon>
        <taxon>Metschnikowiaceae</taxon>
        <taxon>Metschnikowia</taxon>
    </lineage>
</organism>
<feature type="compositionally biased region" description="Polar residues" evidence="4">
    <location>
        <begin position="138"/>
        <end position="152"/>
    </location>
</feature>
<evidence type="ECO:0008006" key="9">
    <source>
        <dbReference type="Google" id="ProtNLM"/>
    </source>
</evidence>
<sequence length="352" mass="39688">MSNTLEERLKTHSTAFDGLLSLIPAKYYYDDATQDQWQKKKKAKKEVSENRLAKLDPESGNTADSYNTNGASAKDIMDKIAKSAKKVSLPRKLERPTTAVSESEKSLESQEDEEAHEDSEDLLNGGSHLEFDDEGNEIVTQASSETSKAQGSKNKKELSTEELKLREQKRAELKEKLAKKISLLREKRKAPGTKTGGPVKNGADHKKKKGPANKDIKAHLSKLENKKRRLELLTPEQRKQHEEKTNGAAEGVKIKNDEKLLRKALKKKEKQKLKSEIEWRERKQVVKDTISARQKRREANLKARKDNKGKKSKNQPKLRKFTGVVKKGKGGKDGKKRAGFEGNAKSKGKQKD</sequence>
<comment type="subcellular location">
    <subcellularLocation>
        <location evidence="1">Nucleus</location>
    </subcellularLocation>
</comment>
<dbReference type="EMBL" id="JACBPP010000004">
    <property type="protein sequence ID" value="KAF8002741.1"/>
    <property type="molecule type" value="Genomic_DNA"/>
</dbReference>
<feature type="compositionally biased region" description="Polar residues" evidence="4">
    <location>
        <begin position="59"/>
        <end position="71"/>
    </location>
</feature>
<evidence type="ECO:0000256" key="2">
    <source>
        <dbReference type="ARBA" id="ARBA00005904"/>
    </source>
</evidence>
<feature type="region of interest" description="Disordered" evidence="4">
    <location>
        <begin position="38"/>
        <end position="163"/>
    </location>
</feature>
<feature type="compositionally biased region" description="Basic and acidic residues" evidence="4">
    <location>
        <begin position="252"/>
        <end position="261"/>
    </location>
</feature>
<dbReference type="GO" id="GO:0003677">
    <property type="term" value="F:DNA binding"/>
    <property type="evidence" value="ECO:0007669"/>
    <property type="project" value="TreeGrafter"/>
</dbReference>
<dbReference type="PANTHER" id="PTHR14369">
    <property type="entry name" value="SURFEIT LOCUS PROTEIN 6"/>
    <property type="match status" value="1"/>
</dbReference>
<feature type="domain" description="Ribosomal RNA-processing protein 14 N-terminal" evidence="6">
    <location>
        <begin position="8"/>
        <end position="58"/>
    </location>
</feature>
<keyword evidence="8" id="KW-1185">Reference proteome</keyword>
<dbReference type="Pfam" id="PF15459">
    <property type="entry name" value="RRP14"/>
    <property type="match status" value="1"/>
</dbReference>
<gene>
    <name evidence="7" type="ORF">HF325_003706</name>
</gene>
<proteinExistence type="inferred from homology"/>
<feature type="compositionally biased region" description="Basic residues" evidence="4">
    <location>
        <begin position="307"/>
        <end position="329"/>
    </location>
</feature>
<dbReference type="GO" id="GO:0042274">
    <property type="term" value="P:ribosomal small subunit biogenesis"/>
    <property type="evidence" value="ECO:0007669"/>
    <property type="project" value="TreeGrafter"/>
</dbReference>
<dbReference type="GO" id="GO:0003723">
    <property type="term" value="F:RNA binding"/>
    <property type="evidence" value="ECO:0007669"/>
    <property type="project" value="TreeGrafter"/>
</dbReference>
<feature type="compositionally biased region" description="Basic and acidic residues" evidence="4">
    <location>
        <begin position="212"/>
        <end position="224"/>
    </location>
</feature>
<evidence type="ECO:0000313" key="8">
    <source>
        <dbReference type="Proteomes" id="UP000649328"/>
    </source>
</evidence>
<feature type="compositionally biased region" description="Acidic residues" evidence="4">
    <location>
        <begin position="109"/>
        <end position="121"/>
    </location>
</feature>
<accession>A0A8H7LAE6</accession>
<protein>
    <recommendedName>
        <fullName evidence="9">Ribosomal RNA-processing protein 14/surfeit locus protein 6 C-terminal domain-containing protein</fullName>
    </recommendedName>
</protein>
<feature type="compositionally biased region" description="Basic and acidic residues" evidence="4">
    <location>
        <begin position="154"/>
        <end position="163"/>
    </location>
</feature>
<dbReference type="Pfam" id="PF04935">
    <property type="entry name" value="SURF6"/>
    <property type="match status" value="1"/>
</dbReference>
<feature type="compositionally biased region" description="Basic and acidic residues" evidence="4">
    <location>
        <begin position="236"/>
        <end position="245"/>
    </location>
</feature>
<comment type="caution">
    <text evidence="7">The sequence shown here is derived from an EMBL/GenBank/DDBJ whole genome shotgun (WGS) entry which is preliminary data.</text>
</comment>
<feature type="compositionally biased region" description="Basic and acidic residues" evidence="4">
    <location>
        <begin position="330"/>
        <end position="339"/>
    </location>
</feature>
<evidence type="ECO:0000259" key="6">
    <source>
        <dbReference type="Pfam" id="PF15459"/>
    </source>
</evidence>
<evidence type="ECO:0000256" key="3">
    <source>
        <dbReference type="ARBA" id="ARBA00023242"/>
    </source>
</evidence>
<name>A0A8H7LAE6_9ASCO</name>
<evidence type="ECO:0000259" key="5">
    <source>
        <dbReference type="Pfam" id="PF04935"/>
    </source>
</evidence>
<feature type="compositionally biased region" description="Basic and acidic residues" evidence="4">
    <location>
        <begin position="272"/>
        <end position="286"/>
    </location>
</feature>